<dbReference type="InterPro" id="IPR023214">
    <property type="entry name" value="HAD_sf"/>
</dbReference>
<dbReference type="GO" id="GO:0016787">
    <property type="term" value="F:hydrolase activity"/>
    <property type="evidence" value="ECO:0007669"/>
    <property type="project" value="UniProtKB-KW"/>
</dbReference>
<keyword evidence="4" id="KW-1185">Reference proteome</keyword>
<dbReference type="Proteomes" id="UP000480929">
    <property type="component" value="Unassembled WGS sequence"/>
</dbReference>
<dbReference type="OrthoDB" id="9814970at2"/>
<dbReference type="Gene3D" id="3.40.50.1000">
    <property type="entry name" value="HAD superfamily/HAD-like"/>
    <property type="match status" value="1"/>
</dbReference>
<reference evidence="3 4" key="1">
    <citation type="journal article" date="2019" name="Nat. Med.">
        <title>A library of human gut bacterial isolates paired with longitudinal multiomics data enables mechanistic microbiome research.</title>
        <authorList>
            <person name="Poyet M."/>
            <person name="Groussin M."/>
            <person name="Gibbons S.M."/>
            <person name="Avila-Pacheco J."/>
            <person name="Jiang X."/>
            <person name="Kearney S.M."/>
            <person name="Perrotta A.R."/>
            <person name="Berdy B."/>
            <person name="Zhao S."/>
            <person name="Lieberman T.D."/>
            <person name="Swanson P.K."/>
            <person name="Smith M."/>
            <person name="Roesemann S."/>
            <person name="Alexander J.E."/>
            <person name="Rich S.A."/>
            <person name="Livny J."/>
            <person name="Vlamakis H."/>
            <person name="Clish C."/>
            <person name="Bullock K."/>
            <person name="Deik A."/>
            <person name="Scott J."/>
            <person name="Pierce K.A."/>
            <person name="Xavier R.J."/>
            <person name="Alm E.J."/>
        </authorList>
    </citation>
    <scope>NUCLEOTIDE SEQUENCE [LARGE SCALE GENOMIC DNA]</scope>
    <source>
        <strain evidence="1 3">BIOML-A4</strain>
        <strain evidence="2 4">BIOML-A5</strain>
    </source>
</reference>
<dbReference type="InterPro" id="IPR036412">
    <property type="entry name" value="HAD-like_sf"/>
</dbReference>
<name>A0A6N7S6H5_9FIRM</name>
<sequence>MPMLQAVYHNVAVANATDEVIAMVRHHALSHREDGAAKMMEQLLRQA</sequence>
<evidence type="ECO:0000313" key="4">
    <source>
        <dbReference type="Proteomes" id="UP000480929"/>
    </source>
</evidence>
<accession>A0A6N7S6H5</accession>
<protein>
    <submittedName>
        <fullName evidence="1">HAD hydrolase family protein</fullName>
    </submittedName>
</protein>
<dbReference type="EMBL" id="WKPI01000012">
    <property type="protein sequence ID" value="MSC33169.1"/>
    <property type="molecule type" value="Genomic_DNA"/>
</dbReference>
<proteinExistence type="predicted"/>
<dbReference type="RefSeq" id="WP_020223541.1">
    <property type="nucleotide sequence ID" value="NZ_AP031450.1"/>
</dbReference>
<organism evidence="1 3">
    <name type="scientific">Holdemania massiliensis</name>
    <dbReference type="NCBI Taxonomy" id="1468449"/>
    <lineage>
        <taxon>Bacteria</taxon>
        <taxon>Bacillati</taxon>
        <taxon>Bacillota</taxon>
        <taxon>Erysipelotrichia</taxon>
        <taxon>Erysipelotrichales</taxon>
        <taxon>Erysipelotrichaceae</taxon>
        <taxon>Holdemania</taxon>
    </lineage>
</organism>
<evidence type="ECO:0000313" key="1">
    <source>
        <dbReference type="EMBL" id="MSA89491.1"/>
    </source>
</evidence>
<dbReference type="Proteomes" id="UP000433575">
    <property type="component" value="Unassembled WGS sequence"/>
</dbReference>
<dbReference type="EMBL" id="WKPJ01000011">
    <property type="protein sequence ID" value="MSA89491.1"/>
    <property type="molecule type" value="Genomic_DNA"/>
</dbReference>
<keyword evidence="1" id="KW-0378">Hydrolase</keyword>
<dbReference type="GeneID" id="42458385"/>
<evidence type="ECO:0000313" key="3">
    <source>
        <dbReference type="Proteomes" id="UP000433575"/>
    </source>
</evidence>
<dbReference type="AlphaFoldDB" id="A0A6N7S6H5"/>
<dbReference type="SUPFAM" id="SSF56784">
    <property type="entry name" value="HAD-like"/>
    <property type="match status" value="1"/>
</dbReference>
<evidence type="ECO:0000313" key="2">
    <source>
        <dbReference type="EMBL" id="MSC33169.1"/>
    </source>
</evidence>
<comment type="caution">
    <text evidence="1">The sequence shown here is derived from an EMBL/GenBank/DDBJ whole genome shotgun (WGS) entry which is preliminary data.</text>
</comment>
<gene>
    <name evidence="2" type="ORF">GKD88_08540</name>
    <name evidence="1" type="ORF">GKE08_09135</name>
</gene>
<dbReference type="Pfam" id="PF08282">
    <property type="entry name" value="Hydrolase_3"/>
    <property type="match status" value="1"/>
</dbReference>